<dbReference type="EMBL" id="BA000036">
    <property type="protein sequence ID" value="BAB99089.1"/>
    <property type="molecule type" value="Genomic_DNA"/>
</dbReference>
<dbReference type="GeneID" id="1019661"/>
<feature type="chain" id="PRO_5038900834" description="Secreted protein" evidence="1">
    <location>
        <begin position="25"/>
        <end position="245"/>
    </location>
</feature>
<keyword evidence="1" id="KW-0732">Signal</keyword>
<dbReference type="KEGG" id="cgl:Cgl1696"/>
<evidence type="ECO:0008006" key="4">
    <source>
        <dbReference type="Google" id="ProtNLM"/>
    </source>
</evidence>
<evidence type="ECO:0000313" key="2">
    <source>
        <dbReference type="EMBL" id="BAB99089.1"/>
    </source>
</evidence>
<evidence type="ECO:0000256" key="1">
    <source>
        <dbReference type="SAM" id="SignalP"/>
    </source>
</evidence>
<evidence type="ECO:0000313" key="3">
    <source>
        <dbReference type="Proteomes" id="UP000000582"/>
    </source>
</evidence>
<dbReference type="BioCyc" id="CORYNE:G18NG-11288-MONOMER"/>
<gene>
    <name evidence="2" type="ordered locus">Cgl1696</name>
</gene>
<sequence>MLTSIRASTTVIALSVLISTLTFASPSEAIEGVDPIHITDQLTIDYTAEQIDEVRDGLRSYNVPEEQVNRLIGKLEQGELWDSIDPQKHPVDIEDFENEQGKGTIERFADGSVVVSTLQVPIDANNSLIQPRSIVPGSIRDCEEFFAQGHRFNTNCLAQKTIILATMSFRFDYYYTVQDAKIQKFYNPSVTGIGMSFETPTFEQTSDRNVRMSALLSLLFQGFPIQNMAWIQVDVDTNGAHFSAN</sequence>
<dbReference type="STRING" id="196627.cg1911"/>
<organism evidence="2 3">
    <name type="scientific">Corynebacterium glutamicum (strain ATCC 13032 / DSM 20300 / JCM 1318 / BCRC 11384 / CCUG 27702 / LMG 3730 / NBRC 12168 / NCIMB 10025 / NRRL B-2784 / 534)</name>
    <dbReference type="NCBI Taxonomy" id="196627"/>
    <lineage>
        <taxon>Bacteria</taxon>
        <taxon>Bacillati</taxon>
        <taxon>Actinomycetota</taxon>
        <taxon>Actinomycetes</taxon>
        <taxon>Mycobacteriales</taxon>
        <taxon>Corynebacteriaceae</taxon>
        <taxon>Corynebacterium</taxon>
    </lineage>
</organism>
<protein>
    <recommendedName>
        <fullName evidence="4">Secreted protein</fullName>
    </recommendedName>
</protein>
<proteinExistence type="predicted"/>
<dbReference type="KEGG" id="cgb:cg1911"/>
<dbReference type="eggNOG" id="ENOG5033X63">
    <property type="taxonomic scope" value="Bacteria"/>
</dbReference>
<dbReference type="SMR" id="Q8NPW5"/>
<accession>Q8NPW5</accession>
<dbReference type="RefSeq" id="WP_011014546.1">
    <property type="nucleotide sequence ID" value="NC_003450.3"/>
</dbReference>
<feature type="signal peptide" evidence="1">
    <location>
        <begin position="1"/>
        <end position="24"/>
    </location>
</feature>
<dbReference type="HOGENOM" id="CLU_1132107_0_0_11"/>
<reference evidence="3" key="1">
    <citation type="journal article" date="2003" name="Appl. Microbiol. Biotechnol.">
        <title>The Corynebacterium glutamicum genome: features and impacts on biotechnological processes.</title>
        <authorList>
            <person name="Ikeda M."/>
            <person name="Nakagawa S."/>
        </authorList>
    </citation>
    <scope>NUCLEOTIDE SEQUENCE [LARGE SCALE GENOMIC DNA]</scope>
    <source>
        <strain evidence="3">ATCC 13032 / DSM 20300 / BCRC 11384 / JCM 1318 / LMG 3730 / NCIMB 10025</strain>
    </source>
</reference>
<keyword evidence="3" id="KW-1185">Reference proteome</keyword>
<dbReference type="AlphaFoldDB" id="Q8NPW5"/>
<accession>Q6M4T1</accession>
<dbReference type="Proteomes" id="UP000000582">
    <property type="component" value="Chromosome"/>
</dbReference>
<name>Q8NPW5_CORGL</name>